<protein>
    <submittedName>
        <fullName evidence="2">Uncharacterized protein</fullName>
    </submittedName>
</protein>
<keyword evidence="3" id="KW-1185">Reference proteome</keyword>
<gene>
    <name evidence="2" type="ORF">EK21DRAFT_94778</name>
</gene>
<evidence type="ECO:0000313" key="2">
    <source>
        <dbReference type="EMBL" id="KAF2023589.1"/>
    </source>
</evidence>
<sequence length="216" mass="22441">MRRKKVKQAALKRLVADVLADERLREAKHIRARLSSCINVLFSFAQNDPLEPPRCQLLPSVLREEAGDTLQSPLLLLLLLRLLLLLFSGDKALPNGRTSGSLALALRSQRNVSIASVLRPCTAGSTNCSTAAATCCSSGSSSLVGVRLQVLVPSRPLEPAAARRSAAAARSAAARSAAARSAAARSAAARSAAALALPPARQSSGHSAAHGRSSAP</sequence>
<reference evidence="2" key="1">
    <citation type="journal article" date="2020" name="Stud. Mycol.">
        <title>101 Dothideomycetes genomes: a test case for predicting lifestyles and emergence of pathogens.</title>
        <authorList>
            <person name="Haridas S."/>
            <person name="Albert R."/>
            <person name="Binder M."/>
            <person name="Bloem J."/>
            <person name="Labutti K."/>
            <person name="Salamov A."/>
            <person name="Andreopoulos B."/>
            <person name="Baker S."/>
            <person name="Barry K."/>
            <person name="Bills G."/>
            <person name="Bluhm B."/>
            <person name="Cannon C."/>
            <person name="Castanera R."/>
            <person name="Culley D."/>
            <person name="Daum C."/>
            <person name="Ezra D."/>
            <person name="Gonzalez J."/>
            <person name="Henrissat B."/>
            <person name="Kuo A."/>
            <person name="Liang C."/>
            <person name="Lipzen A."/>
            <person name="Lutzoni F."/>
            <person name="Magnuson J."/>
            <person name="Mondo S."/>
            <person name="Nolan M."/>
            <person name="Ohm R."/>
            <person name="Pangilinan J."/>
            <person name="Park H.-J."/>
            <person name="Ramirez L."/>
            <person name="Alfaro M."/>
            <person name="Sun H."/>
            <person name="Tritt A."/>
            <person name="Yoshinaga Y."/>
            <person name="Zwiers L.-H."/>
            <person name="Turgeon B."/>
            <person name="Goodwin S."/>
            <person name="Spatafora J."/>
            <person name="Crous P."/>
            <person name="Grigoriev I."/>
        </authorList>
    </citation>
    <scope>NUCLEOTIDE SEQUENCE</scope>
    <source>
        <strain evidence="2">CBS 110217</strain>
    </source>
</reference>
<accession>A0A9P4GXN0</accession>
<comment type="caution">
    <text evidence="2">The sequence shown here is derived from an EMBL/GenBank/DDBJ whole genome shotgun (WGS) entry which is preliminary data.</text>
</comment>
<feature type="region of interest" description="Disordered" evidence="1">
    <location>
        <begin position="194"/>
        <end position="216"/>
    </location>
</feature>
<evidence type="ECO:0000313" key="3">
    <source>
        <dbReference type="Proteomes" id="UP000799777"/>
    </source>
</evidence>
<dbReference type="Proteomes" id="UP000799777">
    <property type="component" value="Unassembled WGS sequence"/>
</dbReference>
<organism evidence="2 3">
    <name type="scientific">Setomelanomma holmii</name>
    <dbReference type="NCBI Taxonomy" id="210430"/>
    <lineage>
        <taxon>Eukaryota</taxon>
        <taxon>Fungi</taxon>
        <taxon>Dikarya</taxon>
        <taxon>Ascomycota</taxon>
        <taxon>Pezizomycotina</taxon>
        <taxon>Dothideomycetes</taxon>
        <taxon>Pleosporomycetidae</taxon>
        <taxon>Pleosporales</taxon>
        <taxon>Pleosporineae</taxon>
        <taxon>Phaeosphaeriaceae</taxon>
        <taxon>Setomelanomma</taxon>
    </lineage>
</organism>
<proteinExistence type="predicted"/>
<dbReference type="AlphaFoldDB" id="A0A9P4GXN0"/>
<evidence type="ECO:0000256" key="1">
    <source>
        <dbReference type="SAM" id="MobiDB-lite"/>
    </source>
</evidence>
<dbReference type="EMBL" id="ML978336">
    <property type="protein sequence ID" value="KAF2023589.1"/>
    <property type="molecule type" value="Genomic_DNA"/>
</dbReference>
<name>A0A9P4GXN0_9PLEO</name>